<organism evidence="2 3">
    <name type="scientific">Biomphalaria glabrata</name>
    <name type="common">Bloodfluke planorb</name>
    <name type="synonym">Freshwater snail</name>
    <dbReference type="NCBI Taxonomy" id="6526"/>
    <lineage>
        <taxon>Eukaryota</taxon>
        <taxon>Metazoa</taxon>
        <taxon>Spiralia</taxon>
        <taxon>Lophotrochozoa</taxon>
        <taxon>Mollusca</taxon>
        <taxon>Gastropoda</taxon>
        <taxon>Heterobranchia</taxon>
        <taxon>Euthyneura</taxon>
        <taxon>Panpulmonata</taxon>
        <taxon>Hygrophila</taxon>
        <taxon>Lymnaeoidea</taxon>
        <taxon>Planorbidae</taxon>
        <taxon>Biomphalaria</taxon>
    </lineage>
</organism>
<evidence type="ECO:0000313" key="2">
    <source>
        <dbReference type="EnsemblMetazoa" id="BGLB035011-PA"/>
    </source>
</evidence>
<sequence length="160" mass="17811">MLFISNFFHYTLCVTDICSGNSSQLLAIMMCTETVMGKYLCLFVILLLFHEVVSAPRRKLHRVLHLRELNEVSTESSKESSPETTTPESPPLTPTYPPRDPNDACHGCTYGQVCQMVIPPCLRPPPECHETTPDPSLNCAQYANYCKPIPACIDYSIAVG</sequence>
<evidence type="ECO:0000313" key="3">
    <source>
        <dbReference type="Proteomes" id="UP000076420"/>
    </source>
</evidence>
<dbReference type="KEGG" id="bgt:106053970"/>
<evidence type="ECO:0000256" key="1">
    <source>
        <dbReference type="SAM" id="MobiDB-lite"/>
    </source>
</evidence>
<feature type="compositionally biased region" description="Basic and acidic residues" evidence="1">
    <location>
        <begin position="71"/>
        <end position="81"/>
    </location>
</feature>
<gene>
    <name evidence="2" type="primary">106053970</name>
</gene>
<dbReference type="AlphaFoldDB" id="A0A2C9LUI7"/>
<dbReference type="OrthoDB" id="10577853at2759"/>
<dbReference type="VEuPathDB" id="VectorBase:BGLAX_042259"/>
<dbReference type="RefSeq" id="XP_013065118.2">
    <property type="nucleotide sequence ID" value="XM_013209664.2"/>
</dbReference>
<name>A0A2C9LUI7_BIOGL</name>
<accession>A0A2C9LUI7</accession>
<feature type="region of interest" description="Disordered" evidence="1">
    <location>
        <begin position="71"/>
        <end position="98"/>
    </location>
</feature>
<dbReference type="Proteomes" id="UP000076420">
    <property type="component" value="Unassembled WGS sequence"/>
</dbReference>
<dbReference type="EnsemblMetazoa" id="BGLB035011-RA">
    <property type="protein sequence ID" value="BGLB035011-PA"/>
    <property type="gene ID" value="BGLB035011"/>
</dbReference>
<feature type="compositionally biased region" description="Pro residues" evidence="1">
    <location>
        <begin position="88"/>
        <end position="98"/>
    </location>
</feature>
<protein>
    <submittedName>
        <fullName evidence="2">Uncharacterized protein</fullName>
    </submittedName>
</protein>
<dbReference type="VEuPathDB" id="VectorBase:BGLB035011"/>
<reference evidence="2" key="1">
    <citation type="submission" date="2020-05" db="UniProtKB">
        <authorList>
            <consortium name="EnsemblMetazoa"/>
        </authorList>
    </citation>
    <scope>IDENTIFICATION</scope>
    <source>
        <strain evidence="2">BB02</strain>
    </source>
</reference>
<proteinExistence type="predicted"/>